<gene>
    <name evidence="7" type="primary">glnA3</name>
    <name evidence="7" type="ORF">GCM10009544_59730</name>
</gene>
<dbReference type="PROSITE" id="PS51987">
    <property type="entry name" value="GS_CATALYTIC"/>
    <property type="match status" value="1"/>
</dbReference>
<dbReference type="Gene3D" id="3.10.20.70">
    <property type="entry name" value="Glutamine synthetase, N-terminal domain"/>
    <property type="match status" value="1"/>
</dbReference>
<evidence type="ECO:0000313" key="8">
    <source>
        <dbReference type="Proteomes" id="UP001499895"/>
    </source>
</evidence>
<sequence>MGTPEREQAASAARQEAARLTALDIHGIALTWVDTAGLTRVKAVPTARLAHAARWGVGMSPVFDVLLSDDSAVTSAHAGYPAGDPRLFPDLDRLTVLAAQPGWAWAPADRRAQDGSPYPACQRRFARRMTGLAAERGLRLRMGFATEWTLTTRPAAPGETPTAPAPVEDAGPGPAYGMTRVVELSDYLGDVLRALSAQDVAVLQLHPEYSPGRFEVSTAAADPVSAADDVVLVRETVRAVAARHGLSASFAPVGRVGLPGNGAHLHLSLWRDGKNLCRDGGGPGAMTPTCEAFLAGVLRELPALLALGAPLPASYLRLVPSRWAGAHHCWGVENREAALRFVPGPPDDPEAANAEITCFDAAANPYLLTGAVVAAGLAGLDDRLTLPDPVAGDPADGGVPHLPTSLPAALEHFGRSVVLRAALGDPLFEAVLAVRRGEIALAGEQGPQDLADALRHHY</sequence>
<dbReference type="PANTHER" id="PTHR43785:SF12">
    <property type="entry name" value="TYPE-1 GLUTAMINE SYNTHETASE 2"/>
    <property type="match status" value="1"/>
</dbReference>
<organism evidence="7 8">
    <name type="scientific">Streptomyces stramineus</name>
    <dbReference type="NCBI Taxonomy" id="173861"/>
    <lineage>
        <taxon>Bacteria</taxon>
        <taxon>Bacillati</taxon>
        <taxon>Actinomycetota</taxon>
        <taxon>Actinomycetes</taxon>
        <taxon>Kitasatosporales</taxon>
        <taxon>Streptomycetaceae</taxon>
        <taxon>Streptomyces</taxon>
    </lineage>
</organism>
<feature type="compositionally biased region" description="Low complexity" evidence="5">
    <location>
        <begin position="153"/>
        <end position="166"/>
    </location>
</feature>
<dbReference type="Gene3D" id="3.30.590.10">
    <property type="entry name" value="Glutamine synthetase/guanido kinase, catalytic domain"/>
    <property type="match status" value="1"/>
</dbReference>
<dbReference type="EMBL" id="BAAAHB010000118">
    <property type="protein sequence ID" value="GAA0490927.1"/>
    <property type="molecule type" value="Genomic_DNA"/>
</dbReference>
<dbReference type="Pfam" id="PF00120">
    <property type="entry name" value="Gln-synt_C"/>
    <property type="match status" value="1"/>
</dbReference>
<comment type="caution">
    <text evidence="7">The sequence shown here is derived from an EMBL/GenBank/DDBJ whole genome shotgun (WGS) entry which is preliminary data.</text>
</comment>
<dbReference type="InterPro" id="IPR036651">
    <property type="entry name" value="Gln_synt_N_sf"/>
</dbReference>
<dbReference type="SMART" id="SM01230">
    <property type="entry name" value="Gln-synt_C"/>
    <property type="match status" value="1"/>
</dbReference>
<evidence type="ECO:0000313" key="7">
    <source>
        <dbReference type="EMBL" id="GAA0490927.1"/>
    </source>
</evidence>
<name>A0ABN1B647_9ACTN</name>
<evidence type="ECO:0000256" key="5">
    <source>
        <dbReference type="SAM" id="MobiDB-lite"/>
    </source>
</evidence>
<evidence type="ECO:0000256" key="3">
    <source>
        <dbReference type="PROSITE-ProRule" id="PRU01331"/>
    </source>
</evidence>
<evidence type="ECO:0000256" key="1">
    <source>
        <dbReference type="ARBA" id="ARBA00009897"/>
    </source>
</evidence>
<protein>
    <submittedName>
        <fullName evidence="7">Gamma-glutamylpolyamine synthetase GlnA3</fullName>
    </submittedName>
</protein>
<dbReference type="SUPFAM" id="SSF55931">
    <property type="entry name" value="Glutamine synthetase/guanido kinase"/>
    <property type="match status" value="1"/>
</dbReference>
<feature type="region of interest" description="Disordered" evidence="5">
    <location>
        <begin position="153"/>
        <end position="172"/>
    </location>
</feature>
<reference evidence="7 8" key="1">
    <citation type="journal article" date="2019" name="Int. J. Syst. Evol. Microbiol.">
        <title>The Global Catalogue of Microorganisms (GCM) 10K type strain sequencing project: providing services to taxonomists for standard genome sequencing and annotation.</title>
        <authorList>
            <consortium name="The Broad Institute Genomics Platform"/>
            <consortium name="The Broad Institute Genome Sequencing Center for Infectious Disease"/>
            <person name="Wu L."/>
            <person name="Ma J."/>
        </authorList>
    </citation>
    <scope>NUCLEOTIDE SEQUENCE [LARGE SCALE GENOMIC DNA]</scope>
    <source>
        <strain evidence="7 8">JCM 10649</strain>
    </source>
</reference>
<keyword evidence="2" id="KW-0436">Ligase</keyword>
<dbReference type="Proteomes" id="UP001499895">
    <property type="component" value="Unassembled WGS sequence"/>
</dbReference>
<dbReference type="InterPro" id="IPR014746">
    <property type="entry name" value="Gln_synth/guanido_kin_cat_dom"/>
</dbReference>
<keyword evidence="8" id="KW-1185">Reference proteome</keyword>
<dbReference type="PANTHER" id="PTHR43785">
    <property type="entry name" value="GAMMA-GLUTAMYLPUTRESCINE SYNTHETASE"/>
    <property type="match status" value="1"/>
</dbReference>
<evidence type="ECO:0000256" key="2">
    <source>
        <dbReference type="ARBA" id="ARBA00022598"/>
    </source>
</evidence>
<evidence type="ECO:0000259" key="6">
    <source>
        <dbReference type="PROSITE" id="PS51987"/>
    </source>
</evidence>
<dbReference type="InterPro" id="IPR008146">
    <property type="entry name" value="Gln_synth_cat_dom"/>
</dbReference>
<feature type="domain" description="GS catalytic" evidence="6">
    <location>
        <begin position="122"/>
        <end position="458"/>
    </location>
</feature>
<proteinExistence type="inferred from homology"/>
<dbReference type="RefSeq" id="WP_344096761.1">
    <property type="nucleotide sequence ID" value="NZ_BAAAHB010000118.1"/>
</dbReference>
<comment type="similarity">
    <text evidence="1 3 4">Belongs to the glutamine synthetase family.</text>
</comment>
<evidence type="ECO:0000256" key="4">
    <source>
        <dbReference type="RuleBase" id="RU000384"/>
    </source>
</evidence>
<accession>A0ABN1B647</accession>